<evidence type="ECO:0000313" key="2">
    <source>
        <dbReference type="Proteomes" id="UP000271162"/>
    </source>
</evidence>
<dbReference type="Proteomes" id="UP000271162">
    <property type="component" value="Unassembled WGS sequence"/>
</dbReference>
<gene>
    <name evidence="1" type="ORF">NBR_LOCUS14282</name>
</gene>
<dbReference type="WBParaSite" id="NBR_0001428101-mRNA-1">
    <property type="protein sequence ID" value="NBR_0001428101-mRNA-1"/>
    <property type="gene ID" value="NBR_0001428101"/>
</dbReference>
<sequence>MLRTYSARTVCSNADVYALLVAAGHIKYHVIALQETKSRKADIRQHNDGILVIRGEKIPSRNVGGVGFLFFGFVHPTVVHLVDAHEILSPRPAILRLHPLHHKTISIINCYSPHVAADDSELDAFYQQLVEVIRKGKSFYKFVVDDLLARIGRGSGKDHRIGRFGIGDRKRMEVVWVISCPRHVSGVIY</sequence>
<reference evidence="1 2" key="2">
    <citation type="submission" date="2018-11" db="EMBL/GenBank/DDBJ databases">
        <authorList>
            <consortium name="Pathogen Informatics"/>
        </authorList>
    </citation>
    <scope>NUCLEOTIDE SEQUENCE [LARGE SCALE GENOMIC DNA]</scope>
</reference>
<evidence type="ECO:0000313" key="3">
    <source>
        <dbReference type="WBParaSite" id="NBR_0001428101-mRNA-1"/>
    </source>
</evidence>
<organism evidence="3">
    <name type="scientific">Nippostrongylus brasiliensis</name>
    <name type="common">Rat hookworm</name>
    <dbReference type="NCBI Taxonomy" id="27835"/>
    <lineage>
        <taxon>Eukaryota</taxon>
        <taxon>Metazoa</taxon>
        <taxon>Ecdysozoa</taxon>
        <taxon>Nematoda</taxon>
        <taxon>Chromadorea</taxon>
        <taxon>Rhabditida</taxon>
        <taxon>Rhabditina</taxon>
        <taxon>Rhabditomorpha</taxon>
        <taxon>Strongyloidea</taxon>
        <taxon>Heligmosomidae</taxon>
        <taxon>Nippostrongylus</taxon>
    </lineage>
</organism>
<evidence type="ECO:0000313" key="1">
    <source>
        <dbReference type="EMBL" id="VDL77871.1"/>
    </source>
</evidence>
<reference evidence="3" key="1">
    <citation type="submission" date="2017-02" db="UniProtKB">
        <authorList>
            <consortium name="WormBaseParasite"/>
        </authorList>
    </citation>
    <scope>IDENTIFICATION</scope>
</reference>
<accession>A0A0N4YCK9</accession>
<dbReference type="STRING" id="27835.A0A0N4YCK9"/>
<dbReference type="Gene3D" id="3.60.10.10">
    <property type="entry name" value="Endonuclease/exonuclease/phosphatase"/>
    <property type="match status" value="1"/>
</dbReference>
<proteinExistence type="predicted"/>
<dbReference type="EMBL" id="UYSL01021303">
    <property type="protein sequence ID" value="VDL77871.1"/>
    <property type="molecule type" value="Genomic_DNA"/>
</dbReference>
<dbReference type="OMA" id="EVVWVIS"/>
<dbReference type="AlphaFoldDB" id="A0A0N4YCK9"/>
<protein>
    <submittedName>
        <fullName evidence="3">DUF4147 domain-containing protein</fullName>
    </submittedName>
</protein>
<name>A0A0N4YCK9_NIPBR</name>
<dbReference type="SUPFAM" id="SSF56219">
    <property type="entry name" value="DNase I-like"/>
    <property type="match status" value="1"/>
</dbReference>
<dbReference type="InterPro" id="IPR036691">
    <property type="entry name" value="Endo/exonu/phosph_ase_sf"/>
</dbReference>
<keyword evidence="2" id="KW-1185">Reference proteome</keyword>